<dbReference type="AlphaFoldDB" id="A0A3M6T739"/>
<feature type="region of interest" description="Disordered" evidence="1">
    <location>
        <begin position="528"/>
        <end position="664"/>
    </location>
</feature>
<dbReference type="Pfam" id="PF02174">
    <property type="entry name" value="IRS"/>
    <property type="match status" value="1"/>
</dbReference>
<dbReference type="OrthoDB" id="6279276at2759"/>
<dbReference type="CDD" id="cd00821">
    <property type="entry name" value="PH"/>
    <property type="match status" value="1"/>
</dbReference>
<feature type="compositionally biased region" description="Polar residues" evidence="1">
    <location>
        <begin position="576"/>
        <end position="587"/>
    </location>
</feature>
<dbReference type="PROSITE" id="PS50003">
    <property type="entry name" value="PH_DOMAIN"/>
    <property type="match status" value="1"/>
</dbReference>
<sequence>MDAEVRVLHEGTLEKCTHEHGKKDWKRRYFVFKHILASNIRSLEFYAVGNSKNWRTAEPKGVLALYPGYEIIKVQEPKRHFVFEIKTVDHTYRLAAHSEDELNEWILILERESIVNSFYVDPETTDQMLKLGATGKCHLHVANSELRLLCAKDGRLLVAWPFTCLRRYMSTRGKFTIEAGRRAPTGEGKFAFFTPQYDEIYKLLDNVVKSRAGHKPSHETMEKKHSVPIDSVSTNCKETPDNSYEQLSCIPVTTSSMTNSLKDTYAAPYGHLPSRDMTRTGLPHVTQGASQAIPTEDDQYNTLSQPIHGSEEPRIQHVQKPVVANEYNTLDQHLALPHQGQDMYSVLQHSSNPPTGSLQKETEDVYNVIGETLHSVPHASVQENKDVYNTLSSPQRNVLPPTTSAPEETYNALDHGSPVLPPRKGNFNSQASVRSPKSVVRKLFDSTPDEVDNMYNTLSTQRHPPIPVRKTTKQSVLQKSQPKDEDDEVYNTLDSASKVRPPAPPRKTSEQLMYETNMYNTLDLFSAGNSASSKTQQGNDEMYNTLNVTRGGTSPIPNRPKSWTASSDKSDEMYNTLGNKTVASSSPRNDDDMYSTLDETRGRPSPSVPVPTQRSFHLTNSPAKKDTLELKGNSTSSHHSTRCPLDVSSSPAKTPQLTSSLEDPDSYASISYSALLSHKGTQKNPPIPVKRLSPSKARKTSAPDVLSFSGQTGMKDVRKPGKGIVSNLKASLEAGGLDLTKQPRKPKKLSREGSEDLSPCAEFAEQRGSEGLAENIVVCGNLPNKPERSQSSPSDHGEDIYDELQQTAQVRPKSLQITKAKKSPKKH</sequence>
<organism evidence="4 5">
    <name type="scientific">Pocillopora damicornis</name>
    <name type="common">Cauliflower coral</name>
    <name type="synonym">Millepora damicornis</name>
    <dbReference type="NCBI Taxonomy" id="46731"/>
    <lineage>
        <taxon>Eukaryota</taxon>
        <taxon>Metazoa</taxon>
        <taxon>Cnidaria</taxon>
        <taxon>Anthozoa</taxon>
        <taxon>Hexacorallia</taxon>
        <taxon>Scleractinia</taxon>
        <taxon>Astrocoeniina</taxon>
        <taxon>Pocilloporidae</taxon>
        <taxon>Pocillopora</taxon>
    </lineage>
</organism>
<dbReference type="PROSITE" id="PS51064">
    <property type="entry name" value="IRS_PTB"/>
    <property type="match status" value="1"/>
</dbReference>
<evidence type="ECO:0000259" key="3">
    <source>
        <dbReference type="PROSITE" id="PS51064"/>
    </source>
</evidence>
<evidence type="ECO:0000259" key="2">
    <source>
        <dbReference type="PROSITE" id="PS50003"/>
    </source>
</evidence>
<dbReference type="PANTHER" id="PTHR21258">
    <property type="entry name" value="DOCKING PROTEIN RELATED"/>
    <property type="match status" value="1"/>
</dbReference>
<dbReference type="STRING" id="46731.A0A3M6T739"/>
<feature type="region of interest" description="Disordered" evidence="1">
    <location>
        <begin position="677"/>
        <end position="760"/>
    </location>
</feature>
<protein>
    <recommendedName>
        <fullName evidence="6">Protein chico</fullName>
    </recommendedName>
</protein>
<keyword evidence="5" id="KW-1185">Reference proteome</keyword>
<evidence type="ECO:0000313" key="4">
    <source>
        <dbReference type="EMBL" id="RMX37190.1"/>
    </source>
</evidence>
<feature type="compositionally biased region" description="Polar residues" evidence="1">
    <location>
        <begin position="391"/>
        <end position="406"/>
    </location>
</feature>
<dbReference type="PANTHER" id="PTHR21258:SF62">
    <property type="entry name" value="INSULIN RECEPTOR SUBSTRATE 1"/>
    <property type="match status" value="1"/>
</dbReference>
<feature type="compositionally biased region" description="Polar residues" evidence="1">
    <location>
        <begin position="610"/>
        <end position="622"/>
    </location>
</feature>
<dbReference type="Gene3D" id="2.30.29.30">
    <property type="entry name" value="Pleckstrin-homology domain (PH domain)/Phosphotyrosine-binding domain (PTB)"/>
    <property type="match status" value="2"/>
</dbReference>
<dbReference type="EMBL" id="RCHS01004182">
    <property type="protein sequence ID" value="RMX37190.1"/>
    <property type="molecule type" value="Genomic_DNA"/>
</dbReference>
<feature type="region of interest" description="Disordered" evidence="1">
    <location>
        <begin position="214"/>
        <end position="237"/>
    </location>
</feature>
<dbReference type="InterPro" id="IPR001849">
    <property type="entry name" value="PH_domain"/>
</dbReference>
<evidence type="ECO:0000313" key="5">
    <source>
        <dbReference type="Proteomes" id="UP000275408"/>
    </source>
</evidence>
<name>A0A3M6T739_POCDA</name>
<evidence type="ECO:0008006" key="6">
    <source>
        <dbReference type="Google" id="ProtNLM"/>
    </source>
</evidence>
<feature type="region of interest" description="Disordered" evidence="1">
    <location>
        <begin position="780"/>
        <end position="827"/>
    </location>
</feature>
<feature type="domain" description="PH" evidence="2">
    <location>
        <begin position="6"/>
        <end position="114"/>
    </location>
</feature>
<dbReference type="GO" id="GO:0005737">
    <property type="term" value="C:cytoplasm"/>
    <property type="evidence" value="ECO:0007669"/>
    <property type="project" value="TreeGrafter"/>
</dbReference>
<feature type="region of interest" description="Disordered" evidence="1">
    <location>
        <begin position="454"/>
        <end position="490"/>
    </location>
</feature>
<feature type="region of interest" description="Disordered" evidence="1">
    <location>
        <begin position="391"/>
        <end position="416"/>
    </location>
</feature>
<evidence type="ECO:0000256" key="1">
    <source>
        <dbReference type="SAM" id="MobiDB-lite"/>
    </source>
</evidence>
<proteinExistence type="predicted"/>
<dbReference type="SMART" id="SM00233">
    <property type="entry name" value="PH"/>
    <property type="match status" value="1"/>
</dbReference>
<feature type="compositionally biased region" description="Polar residues" evidence="1">
    <location>
        <begin position="647"/>
        <end position="661"/>
    </location>
</feature>
<accession>A0A3M6T739</accession>
<feature type="domain" description="IRS-type PTB" evidence="3">
    <location>
        <begin position="114"/>
        <end position="218"/>
    </location>
</feature>
<gene>
    <name evidence="4" type="ORF">pdam_00010688</name>
</gene>
<dbReference type="GO" id="GO:0007169">
    <property type="term" value="P:cell surface receptor protein tyrosine kinase signaling pathway"/>
    <property type="evidence" value="ECO:0007669"/>
    <property type="project" value="TreeGrafter"/>
</dbReference>
<dbReference type="InterPro" id="IPR050996">
    <property type="entry name" value="Docking_Protein_DOK"/>
</dbReference>
<feature type="compositionally biased region" description="Basic and acidic residues" evidence="1">
    <location>
        <begin position="216"/>
        <end position="227"/>
    </location>
</feature>
<feature type="compositionally biased region" description="Polar residues" evidence="1">
    <location>
        <begin position="528"/>
        <end position="567"/>
    </location>
</feature>
<comment type="caution">
    <text evidence="4">The sequence shown here is derived from an EMBL/GenBank/DDBJ whole genome shotgun (WGS) entry which is preliminary data.</text>
</comment>
<dbReference type="SMART" id="SM01244">
    <property type="entry name" value="IRS"/>
    <property type="match status" value="1"/>
</dbReference>
<dbReference type="SMART" id="SM00310">
    <property type="entry name" value="PTBI"/>
    <property type="match status" value="1"/>
</dbReference>
<dbReference type="InterPro" id="IPR011993">
    <property type="entry name" value="PH-like_dom_sf"/>
</dbReference>
<dbReference type="Pfam" id="PF00169">
    <property type="entry name" value="PH"/>
    <property type="match status" value="1"/>
</dbReference>
<dbReference type="InterPro" id="IPR002404">
    <property type="entry name" value="IRS_PTB"/>
</dbReference>
<reference evidence="4 5" key="1">
    <citation type="journal article" date="2018" name="Sci. Rep.">
        <title>Comparative analysis of the Pocillopora damicornis genome highlights role of immune system in coral evolution.</title>
        <authorList>
            <person name="Cunning R."/>
            <person name="Bay R.A."/>
            <person name="Gillette P."/>
            <person name="Baker A.C."/>
            <person name="Traylor-Knowles N."/>
        </authorList>
    </citation>
    <scope>NUCLEOTIDE SEQUENCE [LARGE SCALE GENOMIC DNA]</scope>
    <source>
        <strain evidence="4">RSMAS</strain>
        <tissue evidence="4">Whole animal</tissue>
    </source>
</reference>
<dbReference type="SUPFAM" id="SSF50729">
    <property type="entry name" value="PH domain-like"/>
    <property type="match status" value="2"/>
</dbReference>
<dbReference type="Proteomes" id="UP000275408">
    <property type="component" value="Unassembled WGS sequence"/>
</dbReference>